<feature type="region of interest" description="Disordered" evidence="9">
    <location>
        <begin position="121"/>
        <end position="168"/>
    </location>
</feature>
<dbReference type="GO" id="GO:0006270">
    <property type="term" value="P:DNA replication initiation"/>
    <property type="evidence" value="ECO:0007669"/>
    <property type="project" value="InterPro"/>
</dbReference>
<dbReference type="Gene3D" id="3.30.300.180">
    <property type="match status" value="1"/>
</dbReference>
<evidence type="ECO:0000256" key="4">
    <source>
        <dbReference type="ARBA" id="ARBA00022840"/>
    </source>
</evidence>
<evidence type="ECO:0000256" key="8">
    <source>
        <dbReference type="RuleBase" id="RU004227"/>
    </source>
</evidence>
<dbReference type="CDD" id="cd00009">
    <property type="entry name" value="AAA"/>
    <property type="match status" value="1"/>
</dbReference>
<dbReference type="GO" id="GO:0003688">
    <property type="term" value="F:DNA replication origin binding"/>
    <property type="evidence" value="ECO:0007669"/>
    <property type="project" value="TreeGrafter"/>
</dbReference>
<keyword evidence="4 7" id="KW-0067">ATP-binding</keyword>
<dbReference type="EMBL" id="SJPR01000001">
    <property type="protein sequence ID" value="TWT99528.1"/>
    <property type="molecule type" value="Genomic_DNA"/>
</dbReference>
<dbReference type="SUPFAM" id="SSF48295">
    <property type="entry name" value="TrpR-like"/>
    <property type="match status" value="1"/>
</dbReference>
<keyword evidence="13" id="KW-1185">Reference proteome</keyword>
<dbReference type="Pfam" id="PF00308">
    <property type="entry name" value="Bac_DnaA"/>
    <property type="match status" value="1"/>
</dbReference>
<evidence type="ECO:0000256" key="3">
    <source>
        <dbReference type="ARBA" id="ARBA00022741"/>
    </source>
</evidence>
<dbReference type="GO" id="GO:0008289">
    <property type="term" value="F:lipid binding"/>
    <property type="evidence" value="ECO:0007669"/>
    <property type="project" value="UniProtKB-KW"/>
</dbReference>
<keyword evidence="6 7" id="KW-0238">DNA-binding</keyword>
<evidence type="ECO:0000256" key="5">
    <source>
        <dbReference type="ARBA" id="ARBA00023121"/>
    </source>
</evidence>
<comment type="similarity">
    <text evidence="8">Belongs to the DnaA family.</text>
</comment>
<feature type="domain" description="Chromosomal replication initiator DnaA C-terminal" evidence="11">
    <location>
        <begin position="409"/>
        <end position="478"/>
    </location>
</feature>
<dbReference type="AlphaFoldDB" id="A0A5C6AJV4"/>
<proteinExistence type="inferred from homology"/>
<evidence type="ECO:0000259" key="10">
    <source>
        <dbReference type="SMART" id="SM00382"/>
    </source>
</evidence>
<accession>A0A5C6AJV4</accession>
<sequence>MEGRCGVVRSHEACRQDERTAGDSFRDALRQQIGATRYSTWFAESAFAEGVHVAAGTVGIAVSFDRGAADPTVTLTTASSFEQSLLRRQFRVEVEAAAHAAFGPAAQVAFEVQTLTAQPAPTNSTKQAAATKPTADCPATSAIPSPAEPIPAKTSPSPTKPIARSAPRPVDPLEGWVVGESNAPATRLCQRLIAGDFVASPVLLWGPSGVGKSHLLRAVAEGVRSRHRRRRVLLITAEQFLRGFVDAARGGGFPSFRQKHQGADLLLVDDVQQLIGKTRTLEEFRQTIDAAIEAGAQVVMTADRGLNELRELGPEIASRLAGGLAVETPLPDALIREGLVRQAAERVGLDLPEATARALACRLVGGGREAQGAVNRMALIHDTFASALDEALAIRVADDANRLSTPPVRLADIQRAVCGVCGVDLKMLRSDKRTKSVTEPRMLAMWLSRKMTGSAWSEIGEYYGRSSHSTVIAAHRRVETLLAKGEPTRLVSGDLGETIRRIEAALRSA</sequence>
<dbReference type="CDD" id="cd06571">
    <property type="entry name" value="Bac_DnaA_C"/>
    <property type="match status" value="1"/>
</dbReference>
<keyword evidence="3 7" id="KW-0547">Nucleotide-binding</keyword>
<dbReference type="PANTHER" id="PTHR30050:SF2">
    <property type="entry name" value="CHROMOSOMAL REPLICATION INITIATOR PROTEIN DNAA"/>
    <property type="match status" value="1"/>
</dbReference>
<evidence type="ECO:0000256" key="2">
    <source>
        <dbReference type="ARBA" id="ARBA00022705"/>
    </source>
</evidence>
<organism evidence="12 13">
    <name type="scientific">Botrimarina colliarenosi</name>
    <dbReference type="NCBI Taxonomy" id="2528001"/>
    <lineage>
        <taxon>Bacteria</taxon>
        <taxon>Pseudomonadati</taxon>
        <taxon>Planctomycetota</taxon>
        <taxon>Planctomycetia</taxon>
        <taxon>Pirellulales</taxon>
        <taxon>Lacipirellulaceae</taxon>
        <taxon>Botrimarina</taxon>
    </lineage>
</organism>
<evidence type="ECO:0000256" key="7">
    <source>
        <dbReference type="RuleBase" id="RU000577"/>
    </source>
</evidence>
<dbReference type="InterPro" id="IPR010921">
    <property type="entry name" value="Trp_repressor/repl_initiator"/>
</dbReference>
<name>A0A5C6AJV4_9BACT</name>
<dbReference type="InterPro" id="IPR038454">
    <property type="entry name" value="DnaA_N_sf"/>
</dbReference>
<dbReference type="SUPFAM" id="SSF52540">
    <property type="entry name" value="P-loop containing nucleoside triphosphate hydrolases"/>
    <property type="match status" value="1"/>
</dbReference>
<feature type="domain" description="AAA+ ATPase" evidence="10">
    <location>
        <begin position="198"/>
        <end position="330"/>
    </location>
</feature>
<dbReference type="InterPro" id="IPR013317">
    <property type="entry name" value="DnaA_dom"/>
</dbReference>
<dbReference type="Gene3D" id="1.10.1750.10">
    <property type="match status" value="1"/>
</dbReference>
<evidence type="ECO:0000259" key="11">
    <source>
        <dbReference type="SMART" id="SM00760"/>
    </source>
</evidence>
<keyword evidence="1" id="KW-0963">Cytoplasm</keyword>
<protein>
    <recommendedName>
        <fullName evidence="7">Chromosomal replication initiator protein DnaA</fullName>
    </recommendedName>
</protein>
<keyword evidence="5" id="KW-0446">Lipid-binding</keyword>
<dbReference type="SMART" id="SM00760">
    <property type="entry name" value="Bac_DnaA_C"/>
    <property type="match status" value="1"/>
</dbReference>
<comment type="caution">
    <text evidence="12">The sequence shown here is derived from an EMBL/GenBank/DDBJ whole genome shotgun (WGS) entry which is preliminary data.</text>
</comment>
<dbReference type="InterPro" id="IPR013159">
    <property type="entry name" value="DnaA_C"/>
</dbReference>
<dbReference type="GO" id="GO:0005524">
    <property type="term" value="F:ATP binding"/>
    <property type="evidence" value="ECO:0007669"/>
    <property type="project" value="UniProtKB-KW"/>
</dbReference>
<evidence type="ECO:0000313" key="13">
    <source>
        <dbReference type="Proteomes" id="UP000317421"/>
    </source>
</evidence>
<dbReference type="GO" id="GO:0005886">
    <property type="term" value="C:plasma membrane"/>
    <property type="evidence" value="ECO:0007669"/>
    <property type="project" value="TreeGrafter"/>
</dbReference>
<dbReference type="OrthoDB" id="9807019at2"/>
<evidence type="ECO:0000256" key="1">
    <source>
        <dbReference type="ARBA" id="ARBA00022490"/>
    </source>
</evidence>
<dbReference type="PRINTS" id="PR00051">
    <property type="entry name" value="DNAA"/>
</dbReference>
<dbReference type="Gene3D" id="3.40.50.300">
    <property type="entry name" value="P-loop containing nucleotide triphosphate hydrolases"/>
    <property type="match status" value="1"/>
</dbReference>
<dbReference type="InterPro" id="IPR003593">
    <property type="entry name" value="AAA+_ATPase"/>
</dbReference>
<dbReference type="PANTHER" id="PTHR30050">
    <property type="entry name" value="CHROMOSOMAL REPLICATION INITIATOR PROTEIN DNAA"/>
    <property type="match status" value="1"/>
</dbReference>
<dbReference type="SMART" id="SM00382">
    <property type="entry name" value="AAA"/>
    <property type="match status" value="1"/>
</dbReference>
<dbReference type="Pfam" id="PF08299">
    <property type="entry name" value="Bac_DnaA_C"/>
    <property type="match status" value="1"/>
</dbReference>
<reference evidence="12 13" key="1">
    <citation type="submission" date="2019-02" db="EMBL/GenBank/DDBJ databases">
        <title>Deep-cultivation of Planctomycetes and their phenomic and genomic characterization uncovers novel biology.</title>
        <authorList>
            <person name="Wiegand S."/>
            <person name="Jogler M."/>
            <person name="Boedeker C."/>
            <person name="Pinto D."/>
            <person name="Vollmers J."/>
            <person name="Rivas-Marin E."/>
            <person name="Kohn T."/>
            <person name="Peeters S.H."/>
            <person name="Heuer A."/>
            <person name="Rast P."/>
            <person name="Oberbeckmann S."/>
            <person name="Bunk B."/>
            <person name="Jeske O."/>
            <person name="Meyerdierks A."/>
            <person name="Storesund J.E."/>
            <person name="Kallscheuer N."/>
            <person name="Luecker S."/>
            <person name="Lage O.M."/>
            <person name="Pohl T."/>
            <person name="Merkel B.J."/>
            <person name="Hornburger P."/>
            <person name="Mueller R.-W."/>
            <person name="Bruemmer F."/>
            <person name="Labrenz M."/>
            <person name="Spormann A.M."/>
            <person name="Op Den Camp H."/>
            <person name="Overmann J."/>
            <person name="Amann R."/>
            <person name="Jetten M.S.M."/>
            <person name="Mascher T."/>
            <person name="Medema M.H."/>
            <person name="Devos D.P."/>
            <person name="Kaster A.-K."/>
            <person name="Ovreas L."/>
            <person name="Rohde M."/>
            <person name="Galperin M.Y."/>
            <person name="Jogler C."/>
        </authorList>
    </citation>
    <scope>NUCLEOTIDE SEQUENCE [LARGE SCALE GENOMIC DNA]</scope>
    <source>
        <strain evidence="12 13">Pla108</strain>
    </source>
</reference>
<comment type="function">
    <text evidence="7">Plays an essential role in the initiation and regulation of chromosomal replication. ATP-DnaA binds to the origin of replication (oriC) to initiate formation of the DNA replication initiation complex once per cell cycle. Binds the DnaA box (a 9 base pair repeat at the origin) and separates the double-stranded (ds)DNA. Forms a right-handed helical filament on oriC DNA; dsDNA binds to the exterior of the filament while single-stranded (ss)DNA is stabiized in the filament's interior. The ATP-DnaA-oriC complex binds and stabilizes one strand of the AT-rich DNA unwinding element (DUE), permitting loading of DNA polymerase. After initiation quickly degrades to an ADP-DnaA complex that is not apt for DNA replication. Binds acidic phospholipids.</text>
</comment>
<dbReference type="InterPro" id="IPR020591">
    <property type="entry name" value="Chromosome_initiator_DnaA-like"/>
</dbReference>
<dbReference type="GO" id="GO:0006275">
    <property type="term" value="P:regulation of DNA replication"/>
    <property type="evidence" value="ECO:0007669"/>
    <property type="project" value="InterPro"/>
</dbReference>
<dbReference type="InterPro" id="IPR027417">
    <property type="entry name" value="P-loop_NTPase"/>
</dbReference>
<gene>
    <name evidence="12" type="primary">dnaA_1</name>
    <name evidence="12" type="ORF">Pla108_04700</name>
</gene>
<evidence type="ECO:0000256" key="6">
    <source>
        <dbReference type="ARBA" id="ARBA00023125"/>
    </source>
</evidence>
<evidence type="ECO:0000256" key="9">
    <source>
        <dbReference type="SAM" id="MobiDB-lite"/>
    </source>
</evidence>
<evidence type="ECO:0000313" key="12">
    <source>
        <dbReference type="EMBL" id="TWT99528.1"/>
    </source>
</evidence>
<keyword evidence="2 7" id="KW-0235">DNA replication</keyword>
<dbReference type="Proteomes" id="UP000317421">
    <property type="component" value="Unassembled WGS sequence"/>
</dbReference>